<dbReference type="PANTHER" id="PTHR46211">
    <property type="entry name" value="GLYCEROPHOSPHORYL DIESTER PHOSPHODIESTERASE"/>
    <property type="match status" value="1"/>
</dbReference>
<dbReference type="AlphaFoldDB" id="A0A0G3GUK6"/>
<reference evidence="2 3" key="1">
    <citation type="submission" date="2015-05" db="EMBL/GenBank/DDBJ databases">
        <title>Complete genome sequence of Corynebacterium epidermidicanis DSM 45586, isolated from the skin of a dog suffering from pruritus.</title>
        <authorList>
            <person name="Ruckert C."/>
            <person name="Albersmeier A."/>
            <person name="Winkler A."/>
            <person name="Tauch A."/>
        </authorList>
    </citation>
    <scope>NUCLEOTIDE SEQUENCE [LARGE SCALE GENOMIC DNA]</scope>
    <source>
        <strain evidence="2 3">DSM 45586</strain>
    </source>
</reference>
<dbReference type="RefSeq" id="WP_047241066.1">
    <property type="nucleotide sequence ID" value="NZ_CP011541.1"/>
</dbReference>
<gene>
    <name evidence="2" type="ORF">CEPID_11785</name>
</gene>
<dbReference type="Proteomes" id="UP000035368">
    <property type="component" value="Chromosome"/>
</dbReference>
<dbReference type="STRING" id="1050174.CEPID_11785"/>
<feature type="domain" description="GP-PDE" evidence="1">
    <location>
        <begin position="1"/>
        <end position="236"/>
    </location>
</feature>
<proteinExistence type="predicted"/>
<dbReference type="SUPFAM" id="SSF51695">
    <property type="entry name" value="PLC-like phosphodiesterases"/>
    <property type="match status" value="1"/>
</dbReference>
<organism evidence="2 3">
    <name type="scientific">Corynebacterium epidermidicanis</name>
    <dbReference type="NCBI Taxonomy" id="1050174"/>
    <lineage>
        <taxon>Bacteria</taxon>
        <taxon>Bacillati</taxon>
        <taxon>Actinomycetota</taxon>
        <taxon>Actinomycetes</taxon>
        <taxon>Mycobacteriales</taxon>
        <taxon>Corynebacteriaceae</taxon>
        <taxon>Corynebacterium</taxon>
    </lineage>
</organism>
<protein>
    <submittedName>
        <fullName evidence="2">Glycerophosphoryl diester phosphodiesterase</fullName>
        <ecNumber evidence="2">3.1.4.46</ecNumber>
    </submittedName>
</protein>
<dbReference type="GO" id="GO:0008889">
    <property type="term" value="F:glycerophosphodiester phosphodiesterase activity"/>
    <property type="evidence" value="ECO:0007669"/>
    <property type="project" value="UniProtKB-EC"/>
</dbReference>
<dbReference type="PROSITE" id="PS51704">
    <property type="entry name" value="GP_PDE"/>
    <property type="match status" value="1"/>
</dbReference>
<sequence>MQIIAHRGASGDFPELTMLAFEQAIEQGADAIECDIRLTRDGKVVCVHDPNISRVANGTAIVERSTYDELCSFNFGTAEQPQRPALLDELLELIKAHPTTDLYIETKHLTRWGRMIEEQAVMRLRYAGLIDDPRIHVISFFAPAMIRMREIAPQVDRIFLREESGPIYQRMISKWGNPSGLGLSLTHARLNPDLIAERDLPTYMWTVDEPEDIAWALDMGVDMLATNYPARAREVLAGKL</sequence>
<evidence type="ECO:0000259" key="1">
    <source>
        <dbReference type="PROSITE" id="PS51704"/>
    </source>
</evidence>
<dbReference type="Pfam" id="PF03009">
    <property type="entry name" value="GDPD"/>
    <property type="match status" value="1"/>
</dbReference>
<dbReference type="EC" id="3.1.4.46" evidence="2"/>
<evidence type="ECO:0000313" key="2">
    <source>
        <dbReference type="EMBL" id="AKK04185.1"/>
    </source>
</evidence>
<dbReference type="PANTHER" id="PTHR46211:SF13">
    <property type="entry name" value="GLYCEROPHOSPHODIESTER PHOSPHODIESTERASE 1-RELATED"/>
    <property type="match status" value="1"/>
</dbReference>
<name>A0A0G3GUK6_9CORY</name>
<keyword evidence="3" id="KW-1185">Reference proteome</keyword>
<dbReference type="InterPro" id="IPR030395">
    <property type="entry name" value="GP_PDE_dom"/>
</dbReference>
<accession>A0A0G3GUK6</accession>
<dbReference type="Gene3D" id="3.20.20.190">
    <property type="entry name" value="Phosphatidylinositol (PI) phosphodiesterase"/>
    <property type="match status" value="1"/>
</dbReference>
<dbReference type="GO" id="GO:0006629">
    <property type="term" value="P:lipid metabolic process"/>
    <property type="evidence" value="ECO:0007669"/>
    <property type="project" value="InterPro"/>
</dbReference>
<dbReference type="InterPro" id="IPR017946">
    <property type="entry name" value="PLC-like_Pdiesterase_TIM-brl"/>
</dbReference>
<dbReference type="KEGG" id="cei:CEPID_11785"/>
<keyword evidence="2" id="KW-0378">Hydrolase</keyword>
<dbReference type="OrthoDB" id="9758957at2"/>
<dbReference type="EMBL" id="CP011541">
    <property type="protein sequence ID" value="AKK04185.1"/>
    <property type="molecule type" value="Genomic_DNA"/>
</dbReference>
<evidence type="ECO:0000313" key="3">
    <source>
        <dbReference type="Proteomes" id="UP000035368"/>
    </source>
</evidence>
<dbReference type="PATRIC" id="fig|1050174.4.peg.2379"/>